<gene>
    <name evidence="2" type="ORF">HMPREF1991_01501</name>
</gene>
<proteinExistence type="predicted"/>
<reference evidence="2 3" key="1">
    <citation type="submission" date="2013-08" db="EMBL/GenBank/DDBJ databases">
        <authorList>
            <person name="Weinstock G."/>
            <person name="Sodergren E."/>
            <person name="Wylie T."/>
            <person name="Fulton L."/>
            <person name="Fulton R."/>
            <person name="Fronick C."/>
            <person name="O'Laughlin M."/>
            <person name="Godfrey J."/>
            <person name="Miner T."/>
            <person name="Herter B."/>
            <person name="Appelbaum E."/>
            <person name="Cordes M."/>
            <person name="Lek S."/>
            <person name="Wollam A."/>
            <person name="Pepin K.H."/>
            <person name="Palsikar V.B."/>
            <person name="Mitreva M."/>
            <person name="Wilson R.K."/>
        </authorList>
    </citation>
    <scope>NUCLEOTIDE SEQUENCE [LARGE SCALE GENOMIC DNA]</scope>
    <source>
        <strain evidence="2 3">ATCC 15930</strain>
    </source>
</reference>
<comment type="caution">
    <text evidence="2">The sequence shown here is derived from an EMBL/GenBank/DDBJ whole genome shotgun (WGS) entry which is preliminary data.</text>
</comment>
<dbReference type="Proteomes" id="UP000027442">
    <property type="component" value="Unassembled WGS sequence"/>
</dbReference>
<organism evidence="2 3">
    <name type="scientific">Hoylesella loescheii DSM 19665 = JCM 12249 = ATCC 15930</name>
    <dbReference type="NCBI Taxonomy" id="1122985"/>
    <lineage>
        <taxon>Bacteria</taxon>
        <taxon>Pseudomonadati</taxon>
        <taxon>Bacteroidota</taxon>
        <taxon>Bacteroidia</taxon>
        <taxon>Bacteroidales</taxon>
        <taxon>Prevotellaceae</taxon>
        <taxon>Hoylesella</taxon>
    </lineage>
</organism>
<dbReference type="PATRIC" id="fig|1122985.7.peg.1560"/>
<dbReference type="HOGENOM" id="CLU_3102213_0_0_10"/>
<feature type="compositionally biased region" description="Polar residues" evidence="1">
    <location>
        <begin position="40"/>
        <end position="51"/>
    </location>
</feature>
<evidence type="ECO:0000256" key="1">
    <source>
        <dbReference type="SAM" id="MobiDB-lite"/>
    </source>
</evidence>
<accession>A0A069QK23</accession>
<evidence type="ECO:0000313" key="3">
    <source>
        <dbReference type="Proteomes" id="UP000027442"/>
    </source>
</evidence>
<keyword evidence="3" id="KW-1185">Reference proteome</keyword>
<evidence type="ECO:0000313" key="2">
    <source>
        <dbReference type="EMBL" id="KDR52414.1"/>
    </source>
</evidence>
<dbReference type="EMBL" id="JNGW01000064">
    <property type="protein sequence ID" value="KDR52414.1"/>
    <property type="molecule type" value="Genomic_DNA"/>
</dbReference>
<protein>
    <submittedName>
        <fullName evidence="2">Uncharacterized protein</fullName>
    </submittedName>
</protein>
<dbReference type="AlphaFoldDB" id="A0A069QK23"/>
<feature type="region of interest" description="Disordered" evidence="1">
    <location>
        <begin position="1"/>
        <end position="51"/>
    </location>
</feature>
<name>A0A069QK23_HOYLO</name>
<sequence length="51" mass="5922">MYGKTKGREDNREGLNVRPTSRRMQKATGRRQESKPTRSPYRQMSAQLGPK</sequence>
<feature type="compositionally biased region" description="Basic and acidic residues" evidence="1">
    <location>
        <begin position="1"/>
        <end position="15"/>
    </location>
</feature>
<feature type="compositionally biased region" description="Basic residues" evidence="1">
    <location>
        <begin position="20"/>
        <end position="29"/>
    </location>
</feature>